<organism evidence="16 17">
    <name type="scientific">Sarcophilus harrisii</name>
    <name type="common">Tasmanian devil</name>
    <name type="synonym">Sarcophilus laniarius</name>
    <dbReference type="NCBI Taxonomy" id="9305"/>
    <lineage>
        <taxon>Eukaryota</taxon>
        <taxon>Metazoa</taxon>
        <taxon>Chordata</taxon>
        <taxon>Craniata</taxon>
        <taxon>Vertebrata</taxon>
        <taxon>Euteleostomi</taxon>
        <taxon>Mammalia</taxon>
        <taxon>Metatheria</taxon>
        <taxon>Dasyuromorphia</taxon>
        <taxon>Dasyuridae</taxon>
        <taxon>Sarcophilus</taxon>
    </lineage>
</organism>
<dbReference type="PANTHER" id="PTHR24416:SF631">
    <property type="entry name" value="SERINE_THREONINE_TYROSINE KINASE 1"/>
    <property type="match status" value="1"/>
</dbReference>
<evidence type="ECO:0000259" key="15">
    <source>
        <dbReference type="PROSITE" id="PS50011"/>
    </source>
</evidence>
<dbReference type="AlphaFoldDB" id="G3VS02"/>
<keyword evidence="9 14" id="KW-0472">Membrane</keyword>
<dbReference type="FunFam" id="3.30.200.20:FF:000442">
    <property type="entry name" value="Serine/threonine/tyrosine kinase 1"/>
    <property type="match status" value="1"/>
</dbReference>
<dbReference type="OMA" id="SCCQWKE"/>
<dbReference type="Gene3D" id="3.30.200.20">
    <property type="entry name" value="Phosphorylase Kinase, domain 1"/>
    <property type="match status" value="1"/>
</dbReference>
<dbReference type="EC" id="2.7.10.2" evidence="2"/>
<dbReference type="Proteomes" id="UP000007648">
    <property type="component" value="Unassembled WGS sequence"/>
</dbReference>
<dbReference type="PRINTS" id="PR00109">
    <property type="entry name" value="TYRKINASE"/>
</dbReference>
<evidence type="ECO:0000256" key="2">
    <source>
        <dbReference type="ARBA" id="ARBA00011903"/>
    </source>
</evidence>
<comment type="subcellular location">
    <subcellularLocation>
        <location evidence="1">Membrane</location>
        <topology evidence="1">Single-pass membrane protein</topology>
    </subcellularLocation>
</comment>
<dbReference type="InterPro" id="IPR011009">
    <property type="entry name" value="Kinase-like_dom_sf"/>
</dbReference>
<feature type="transmembrane region" description="Helical" evidence="14">
    <location>
        <begin position="32"/>
        <end position="53"/>
    </location>
</feature>
<evidence type="ECO:0000256" key="7">
    <source>
        <dbReference type="ARBA" id="ARBA00022840"/>
    </source>
</evidence>
<gene>
    <name evidence="16" type="primary">STYK1</name>
</gene>
<dbReference type="HOGENOM" id="CLU_000288_7_7_1"/>
<dbReference type="InterPro" id="IPR050122">
    <property type="entry name" value="RTK"/>
</dbReference>
<reference evidence="16" key="3">
    <citation type="submission" date="2025-09" db="UniProtKB">
        <authorList>
            <consortium name="Ensembl"/>
        </authorList>
    </citation>
    <scope>IDENTIFICATION</scope>
</reference>
<dbReference type="OrthoDB" id="4062651at2759"/>
<keyword evidence="4 14" id="KW-0812">Transmembrane</keyword>
<evidence type="ECO:0000256" key="13">
    <source>
        <dbReference type="ARBA" id="ARBA00077789"/>
    </source>
</evidence>
<evidence type="ECO:0000313" key="16">
    <source>
        <dbReference type="Ensembl" id="ENSSHAP00000005957.1"/>
    </source>
</evidence>
<dbReference type="PROSITE" id="PS50011">
    <property type="entry name" value="PROTEIN_KINASE_DOM"/>
    <property type="match status" value="1"/>
</dbReference>
<keyword evidence="5" id="KW-0547">Nucleotide-binding</keyword>
<dbReference type="PROSITE" id="PS00109">
    <property type="entry name" value="PROTEIN_KINASE_TYR"/>
    <property type="match status" value="1"/>
</dbReference>
<dbReference type="GO" id="GO:0004714">
    <property type="term" value="F:transmembrane receptor protein tyrosine kinase activity"/>
    <property type="evidence" value="ECO:0007669"/>
    <property type="project" value="TreeGrafter"/>
</dbReference>
<dbReference type="STRING" id="9305.ENSSHAP00000005957"/>
<dbReference type="CTD" id="55359"/>
<dbReference type="InParanoid" id="G3VS02"/>
<accession>G3VS02</accession>
<evidence type="ECO:0000256" key="8">
    <source>
        <dbReference type="ARBA" id="ARBA00022989"/>
    </source>
</evidence>
<evidence type="ECO:0000256" key="14">
    <source>
        <dbReference type="SAM" id="Phobius"/>
    </source>
</evidence>
<keyword evidence="17" id="KW-1185">Reference proteome</keyword>
<dbReference type="FunFam" id="1.10.510.10:FF:000450">
    <property type="entry name" value="Tyrosine-protein kinase STYK1"/>
    <property type="match status" value="1"/>
</dbReference>
<reference evidence="16" key="2">
    <citation type="submission" date="2025-08" db="UniProtKB">
        <authorList>
            <consortium name="Ensembl"/>
        </authorList>
    </citation>
    <scope>IDENTIFICATION</scope>
</reference>
<proteinExistence type="predicted"/>
<keyword evidence="6" id="KW-0418">Kinase</keyword>
<evidence type="ECO:0000256" key="9">
    <source>
        <dbReference type="ARBA" id="ARBA00023136"/>
    </source>
</evidence>
<dbReference type="FunCoup" id="G3VS02">
    <property type="interactions" value="649"/>
</dbReference>
<dbReference type="InterPro" id="IPR008266">
    <property type="entry name" value="Tyr_kinase_AS"/>
</dbReference>
<keyword evidence="3" id="KW-0808">Transferase</keyword>
<dbReference type="KEGG" id="shr:100931158"/>
<sequence length="427" mass="47866">MGDSRGMTRMLLECNLTDKLCILRENQYEVVIVPTIFVAVFLILLGVILWLHFRGQRIQRQLSGLQGIAPMPPSRGLSWEAAGLGGNIFARQKQTSVEGLLQAIAPTLAKLQVPREQLSEVLEEIYNGTCGTIYRVKMNSGDSAKPKSVVLKTLRESAGFHEIQDFLGRIQFHHLLGKHKNLVQLEGCCTQTLPLYMILEDVSHGDLLNFLWTCRRDVMTMDGLLYDLTEKQVYHIGQQILMALEFLQGKRLFHGDIAARNILIQGDLTAKLCGLGLAYEVHVRGAISSKRIVPLKWQAPERLLLKPAGIKGDVWSFGILLYEMVTLGAPPYPEVPPISILQYLQRRKIMKRPSSCSSIMYSIMKSCWKWHEDSRPSPTQLRLRLEAASQGADDKAVLQVPELVVPELYASVAGIRSECVSSSYSIL</sequence>
<dbReference type="GO" id="GO:0005524">
    <property type="term" value="F:ATP binding"/>
    <property type="evidence" value="ECO:0007669"/>
    <property type="project" value="UniProtKB-KW"/>
</dbReference>
<dbReference type="InterPro" id="IPR001245">
    <property type="entry name" value="Ser-Thr/Tyr_kinase_cat_dom"/>
</dbReference>
<dbReference type="GeneTree" id="ENSGT00940000157871"/>
<dbReference type="GO" id="GO:0004715">
    <property type="term" value="F:non-membrane spanning protein tyrosine kinase activity"/>
    <property type="evidence" value="ECO:0007669"/>
    <property type="project" value="UniProtKB-EC"/>
</dbReference>
<name>G3VS02_SARHA</name>
<dbReference type="GO" id="GO:0007169">
    <property type="term" value="P:cell surface receptor protein tyrosine kinase signaling pathway"/>
    <property type="evidence" value="ECO:0007669"/>
    <property type="project" value="TreeGrafter"/>
</dbReference>
<dbReference type="GeneID" id="100931158"/>
<dbReference type="GO" id="GO:0005886">
    <property type="term" value="C:plasma membrane"/>
    <property type="evidence" value="ECO:0007669"/>
    <property type="project" value="Ensembl"/>
</dbReference>
<dbReference type="Gene3D" id="1.10.510.10">
    <property type="entry name" value="Transferase(Phosphotransferase) domain 1"/>
    <property type="match status" value="1"/>
</dbReference>
<dbReference type="InterPro" id="IPR000719">
    <property type="entry name" value="Prot_kinase_dom"/>
</dbReference>
<dbReference type="SUPFAM" id="SSF56112">
    <property type="entry name" value="Protein kinase-like (PK-like)"/>
    <property type="match status" value="1"/>
</dbReference>
<evidence type="ECO:0000256" key="1">
    <source>
        <dbReference type="ARBA" id="ARBA00004167"/>
    </source>
</evidence>
<dbReference type="GO" id="GO:0043235">
    <property type="term" value="C:receptor complex"/>
    <property type="evidence" value="ECO:0007669"/>
    <property type="project" value="TreeGrafter"/>
</dbReference>
<evidence type="ECO:0000313" key="17">
    <source>
        <dbReference type="Proteomes" id="UP000007648"/>
    </source>
</evidence>
<evidence type="ECO:0000256" key="3">
    <source>
        <dbReference type="ARBA" id="ARBA00022679"/>
    </source>
</evidence>
<evidence type="ECO:0000256" key="10">
    <source>
        <dbReference type="ARBA" id="ARBA00023137"/>
    </source>
</evidence>
<evidence type="ECO:0000256" key="6">
    <source>
        <dbReference type="ARBA" id="ARBA00022777"/>
    </source>
</evidence>
<feature type="domain" description="Protein kinase" evidence="15">
    <location>
        <begin position="119"/>
        <end position="398"/>
    </location>
</feature>
<evidence type="ECO:0000256" key="12">
    <source>
        <dbReference type="ARBA" id="ARBA00077455"/>
    </source>
</evidence>
<evidence type="ECO:0000256" key="4">
    <source>
        <dbReference type="ARBA" id="ARBA00022692"/>
    </source>
</evidence>
<keyword evidence="7" id="KW-0067">ATP-binding</keyword>
<dbReference type="Ensembl" id="ENSSHAT00000006011.2">
    <property type="protein sequence ID" value="ENSSHAP00000005957.1"/>
    <property type="gene ID" value="ENSSHAG00000005191.2"/>
</dbReference>
<dbReference type="Pfam" id="PF07714">
    <property type="entry name" value="PK_Tyr_Ser-Thr"/>
    <property type="match status" value="1"/>
</dbReference>
<dbReference type="eggNOG" id="KOG0200">
    <property type="taxonomic scope" value="Eukaryota"/>
</dbReference>
<dbReference type="RefSeq" id="XP_003771330.1">
    <property type="nucleotide sequence ID" value="XM_003771282.4"/>
</dbReference>
<reference evidence="16 17" key="1">
    <citation type="journal article" date="2011" name="Proc. Natl. Acad. Sci. U.S.A.">
        <title>Genetic diversity and population structure of the endangered marsupial Sarcophilus harrisii (Tasmanian devil).</title>
        <authorList>
            <person name="Miller W."/>
            <person name="Hayes V.M."/>
            <person name="Ratan A."/>
            <person name="Petersen D.C."/>
            <person name="Wittekindt N.E."/>
            <person name="Miller J."/>
            <person name="Walenz B."/>
            <person name="Knight J."/>
            <person name="Qi J."/>
            <person name="Zhao F."/>
            <person name="Wang Q."/>
            <person name="Bedoya-Reina O.C."/>
            <person name="Katiyar N."/>
            <person name="Tomsho L.P."/>
            <person name="Kasson L.M."/>
            <person name="Hardie R.A."/>
            <person name="Woodbridge P."/>
            <person name="Tindall E.A."/>
            <person name="Bertelsen M.F."/>
            <person name="Dixon D."/>
            <person name="Pyecroft S."/>
            <person name="Helgen K.M."/>
            <person name="Lesk A.M."/>
            <person name="Pringle T.H."/>
            <person name="Patterson N."/>
            <person name="Zhang Y."/>
            <person name="Kreiss A."/>
            <person name="Woods G.M."/>
            <person name="Jones M.E."/>
            <person name="Schuster S.C."/>
        </authorList>
    </citation>
    <scope>NUCLEOTIDE SEQUENCE [LARGE SCALE GENOMIC DNA]</scope>
</reference>
<keyword evidence="8 14" id="KW-1133">Transmembrane helix</keyword>
<evidence type="ECO:0000256" key="11">
    <source>
        <dbReference type="ARBA" id="ARBA00069128"/>
    </source>
</evidence>
<protein>
    <recommendedName>
        <fullName evidence="11">Tyrosine-protein kinase STYK1</fullName>
        <ecNumber evidence="2">2.7.10.2</ecNumber>
    </recommendedName>
    <alternativeName>
        <fullName evidence="13">Novel oncogene with kinase domain</fullName>
    </alternativeName>
    <alternativeName>
        <fullName evidence="12">Serine/threonine/tyrosine kinase 1</fullName>
    </alternativeName>
</protein>
<evidence type="ECO:0000256" key="5">
    <source>
        <dbReference type="ARBA" id="ARBA00022741"/>
    </source>
</evidence>
<keyword evidence="10" id="KW-0829">Tyrosine-protein kinase</keyword>
<dbReference type="PANTHER" id="PTHR24416">
    <property type="entry name" value="TYROSINE-PROTEIN KINASE RECEPTOR"/>
    <property type="match status" value="1"/>
</dbReference>